<proteinExistence type="predicted"/>
<dbReference type="Proteomes" id="UP000051461">
    <property type="component" value="Unassembled WGS sequence"/>
</dbReference>
<dbReference type="PANTHER" id="PTHR43482">
    <property type="entry name" value="PROTEIN AST1-RELATED"/>
    <property type="match status" value="1"/>
</dbReference>
<dbReference type="AlphaFoldDB" id="A0A0R1HBC1"/>
<dbReference type="InterPro" id="IPR013154">
    <property type="entry name" value="ADH-like_N"/>
</dbReference>
<evidence type="ECO:0000313" key="3">
    <source>
        <dbReference type="Proteomes" id="UP000051461"/>
    </source>
</evidence>
<comment type="caution">
    <text evidence="2">The sequence shown here is derived from an EMBL/GenBank/DDBJ whole genome shotgun (WGS) entry which is preliminary data.</text>
</comment>
<dbReference type="Pfam" id="PF00107">
    <property type="entry name" value="ADH_zinc_N"/>
    <property type="match status" value="1"/>
</dbReference>
<gene>
    <name evidence="2" type="ORF">FC07_GL001724</name>
</gene>
<dbReference type="EMBL" id="AZDA01000001">
    <property type="protein sequence ID" value="KRK41026.1"/>
    <property type="molecule type" value="Genomic_DNA"/>
</dbReference>
<organism evidence="2 3">
    <name type="scientific">Loigolactobacillus bifermentans DSM 20003</name>
    <dbReference type="NCBI Taxonomy" id="1423726"/>
    <lineage>
        <taxon>Bacteria</taxon>
        <taxon>Bacillati</taxon>
        <taxon>Bacillota</taxon>
        <taxon>Bacilli</taxon>
        <taxon>Lactobacillales</taxon>
        <taxon>Lactobacillaceae</taxon>
        <taxon>Loigolactobacillus</taxon>
    </lineage>
</organism>
<feature type="domain" description="Enoyl reductase (ER)" evidence="1">
    <location>
        <begin position="17"/>
        <end position="313"/>
    </location>
</feature>
<dbReference type="PATRIC" id="fig|1423726.3.peg.1784"/>
<dbReference type="PANTHER" id="PTHR43482:SF1">
    <property type="entry name" value="PROTEIN AST1-RELATED"/>
    <property type="match status" value="1"/>
</dbReference>
<accession>A0A0R1HBC1</accession>
<dbReference type="InterPro" id="IPR052585">
    <property type="entry name" value="Lipid_raft_assoc_Zn_ADH"/>
</dbReference>
<dbReference type="STRING" id="1423726.FC07_GL001724"/>
<dbReference type="SUPFAM" id="SSF50129">
    <property type="entry name" value="GroES-like"/>
    <property type="match status" value="1"/>
</dbReference>
<dbReference type="Pfam" id="PF08240">
    <property type="entry name" value="ADH_N"/>
    <property type="match status" value="1"/>
</dbReference>
<name>A0A0R1HBC1_9LACO</name>
<dbReference type="InterPro" id="IPR013149">
    <property type="entry name" value="ADH-like_C"/>
</dbReference>
<evidence type="ECO:0000313" key="2">
    <source>
        <dbReference type="EMBL" id="KRK41026.1"/>
    </source>
</evidence>
<sequence length="315" mass="33924">MVTRLKAFGINQYGNAHILQELQLPIPKINANEVLIKTNAFAINAFDIAVRNGQFRKRVTLLFPLVLGSDAVGRIVKIGRNVKNYKIGDDVLAHPGQGTYAEYFKVSTDHLGLLPNCDNPYEAAGLPLSGITAYNVLVHQAQVQAGKTIAILGAAGGVGSILVQMAKALGLYVVATDVENTRQHVLALGADEFGGYDTEHVREKFKQMADIVIDATNGGAGGKAGIEIIKDNGVYVSLTTLPEQYTSRPSVTFKQMLPNPKYLDSDAFFAISLMIRSHQLQVPIGKLKPFTLAGIVAAQKLVESNSVDGKVIIKL</sequence>
<dbReference type="CDD" id="cd05289">
    <property type="entry name" value="MDR_like_2"/>
    <property type="match status" value="1"/>
</dbReference>
<reference evidence="2 3" key="1">
    <citation type="journal article" date="2015" name="Genome Announc.">
        <title>Expanding the biotechnology potential of lactobacilli through comparative genomics of 213 strains and associated genera.</title>
        <authorList>
            <person name="Sun Z."/>
            <person name="Harris H.M."/>
            <person name="McCann A."/>
            <person name="Guo C."/>
            <person name="Argimon S."/>
            <person name="Zhang W."/>
            <person name="Yang X."/>
            <person name="Jeffery I.B."/>
            <person name="Cooney J.C."/>
            <person name="Kagawa T.F."/>
            <person name="Liu W."/>
            <person name="Song Y."/>
            <person name="Salvetti E."/>
            <person name="Wrobel A."/>
            <person name="Rasinkangas P."/>
            <person name="Parkhill J."/>
            <person name="Rea M.C."/>
            <person name="O'Sullivan O."/>
            <person name="Ritari J."/>
            <person name="Douillard F.P."/>
            <person name="Paul Ross R."/>
            <person name="Yang R."/>
            <person name="Briner A.E."/>
            <person name="Felis G.E."/>
            <person name="de Vos W.M."/>
            <person name="Barrangou R."/>
            <person name="Klaenhammer T.R."/>
            <person name="Caufield P.W."/>
            <person name="Cui Y."/>
            <person name="Zhang H."/>
            <person name="O'Toole P.W."/>
        </authorList>
    </citation>
    <scope>NUCLEOTIDE SEQUENCE [LARGE SCALE GENOMIC DNA]</scope>
    <source>
        <strain evidence="2 3">DSM 20003</strain>
    </source>
</reference>
<dbReference type="Gene3D" id="3.40.50.720">
    <property type="entry name" value="NAD(P)-binding Rossmann-like Domain"/>
    <property type="match status" value="1"/>
</dbReference>
<protein>
    <submittedName>
        <fullName evidence="2">Oxidoreductase</fullName>
    </submittedName>
</protein>
<dbReference type="InterPro" id="IPR036291">
    <property type="entry name" value="NAD(P)-bd_dom_sf"/>
</dbReference>
<dbReference type="SMART" id="SM00829">
    <property type="entry name" value="PKS_ER"/>
    <property type="match status" value="1"/>
</dbReference>
<dbReference type="InterPro" id="IPR011032">
    <property type="entry name" value="GroES-like_sf"/>
</dbReference>
<dbReference type="GO" id="GO:0016491">
    <property type="term" value="F:oxidoreductase activity"/>
    <property type="evidence" value="ECO:0007669"/>
    <property type="project" value="InterPro"/>
</dbReference>
<keyword evidence="3" id="KW-1185">Reference proteome</keyword>
<dbReference type="Gene3D" id="3.90.180.10">
    <property type="entry name" value="Medium-chain alcohol dehydrogenases, catalytic domain"/>
    <property type="match status" value="1"/>
</dbReference>
<evidence type="ECO:0000259" key="1">
    <source>
        <dbReference type="SMART" id="SM00829"/>
    </source>
</evidence>
<dbReference type="SUPFAM" id="SSF51735">
    <property type="entry name" value="NAD(P)-binding Rossmann-fold domains"/>
    <property type="match status" value="1"/>
</dbReference>
<dbReference type="InterPro" id="IPR020843">
    <property type="entry name" value="ER"/>
</dbReference>